<dbReference type="EMBL" id="CP022355">
    <property type="protein sequence ID" value="ASK77615.1"/>
    <property type="molecule type" value="Genomic_DNA"/>
</dbReference>
<proteinExistence type="predicted"/>
<evidence type="ECO:0000313" key="3">
    <source>
        <dbReference type="Proteomes" id="UP000242175"/>
    </source>
</evidence>
<dbReference type="CDD" id="cd17470">
    <property type="entry name" value="T3SS_Flik_C"/>
    <property type="match status" value="1"/>
</dbReference>
<reference evidence="2 3" key="1">
    <citation type="journal article" date="2016" name="Int. J. Syst. Evol. Microbiol.">
        <title>Paraphotobacterium marinum gen. nov., sp. nov., a member of the family Vibrionaceae, isolated from surface seawater.</title>
        <authorList>
            <person name="Huang Z."/>
            <person name="Dong C."/>
            <person name="Shao Z."/>
        </authorList>
    </citation>
    <scope>NUCLEOTIDE SEQUENCE [LARGE SCALE GENOMIC DNA]</scope>
    <source>
        <strain evidence="2 3">NSCS20N07D</strain>
    </source>
</reference>
<dbReference type="PANTHER" id="PTHR37533">
    <property type="entry name" value="FLAGELLAR HOOK-LENGTH CONTROL PROTEIN"/>
    <property type="match status" value="1"/>
</dbReference>
<dbReference type="Gene3D" id="3.30.750.140">
    <property type="match status" value="1"/>
</dbReference>
<dbReference type="InterPro" id="IPR052563">
    <property type="entry name" value="FliK"/>
</dbReference>
<keyword evidence="3" id="KW-1185">Reference proteome</keyword>
<dbReference type="AlphaFoldDB" id="A0A220VB92"/>
<dbReference type="Proteomes" id="UP000242175">
    <property type="component" value="Chromosome large"/>
</dbReference>
<evidence type="ECO:0000313" key="2">
    <source>
        <dbReference type="EMBL" id="ASK77615.1"/>
    </source>
</evidence>
<dbReference type="PANTHER" id="PTHR37533:SF2">
    <property type="entry name" value="FLAGELLAR HOOK-LENGTH CONTROL PROTEIN"/>
    <property type="match status" value="1"/>
</dbReference>
<organism evidence="2 3">
    <name type="scientific">Paraphotobacterium marinum</name>
    <dbReference type="NCBI Taxonomy" id="1755811"/>
    <lineage>
        <taxon>Bacteria</taxon>
        <taxon>Pseudomonadati</taxon>
        <taxon>Pseudomonadota</taxon>
        <taxon>Gammaproteobacteria</taxon>
        <taxon>Vibrionales</taxon>
        <taxon>Vibrionaceae</taxon>
        <taxon>Paraphotobacterium</taxon>
    </lineage>
</organism>
<gene>
    <name evidence="2" type="ORF">CF386_00160</name>
</gene>
<protein>
    <recommendedName>
        <fullName evidence="1">Flagellar hook-length control protein-like C-terminal domain-containing protein</fullName>
    </recommendedName>
</protein>
<name>A0A220VB92_9GAMM</name>
<accession>A0A220VB92</accession>
<dbReference type="InterPro" id="IPR038610">
    <property type="entry name" value="FliK-like_C_sf"/>
</dbReference>
<dbReference type="InterPro" id="IPR021136">
    <property type="entry name" value="Flagellar_hook_control-like_C"/>
</dbReference>
<dbReference type="Pfam" id="PF02120">
    <property type="entry name" value="Flg_hook"/>
    <property type="match status" value="1"/>
</dbReference>
<feature type="domain" description="Flagellar hook-length control protein-like C-terminal" evidence="1">
    <location>
        <begin position="90"/>
        <end position="172"/>
    </location>
</feature>
<dbReference type="KEGG" id="pmai:CF386_00160"/>
<sequence>MKNMSSLQSSDINNDSRFKITTSSILDAVKNLNYSLKKDLTNSSPTNSLTQTITAESSLRANSIQPSPILTKSVEISSFQENKMVQLLQERIQFQMNQNISEAKVRLDPPELGKIDLLVRLDLDKLNIQLNTAQLSTKEILSQISERLKNELINQSNMNVEVNIGQKESSQSENNFEEMLFDSKKDTELLNFDAQSDAFTSLEKQNSESWISTKA</sequence>
<evidence type="ECO:0000259" key="1">
    <source>
        <dbReference type="Pfam" id="PF02120"/>
    </source>
</evidence>